<gene>
    <name evidence="3" type="ORF">C4K88_12660</name>
</gene>
<feature type="transmembrane region" description="Helical" evidence="1">
    <location>
        <begin position="98"/>
        <end position="114"/>
    </location>
</feature>
<accession>A0A2S5IVI4</accession>
<dbReference type="Pfam" id="PF04235">
    <property type="entry name" value="DUF418"/>
    <property type="match status" value="1"/>
</dbReference>
<keyword evidence="4" id="KW-1185">Reference proteome</keyword>
<dbReference type="PANTHER" id="PTHR30590">
    <property type="entry name" value="INNER MEMBRANE PROTEIN"/>
    <property type="match status" value="1"/>
</dbReference>
<dbReference type="InterPro" id="IPR007349">
    <property type="entry name" value="DUF418"/>
</dbReference>
<evidence type="ECO:0000313" key="3">
    <source>
        <dbReference type="EMBL" id="PPB48578.1"/>
    </source>
</evidence>
<dbReference type="PANTHER" id="PTHR30590:SF2">
    <property type="entry name" value="INNER MEMBRANE PROTEIN"/>
    <property type="match status" value="1"/>
</dbReference>
<feature type="transmembrane region" description="Helical" evidence="1">
    <location>
        <begin position="120"/>
        <end position="135"/>
    </location>
</feature>
<keyword evidence="1" id="KW-0472">Membrane</keyword>
<proteinExistence type="predicted"/>
<keyword evidence="1" id="KW-0812">Transmembrane</keyword>
<evidence type="ECO:0000256" key="1">
    <source>
        <dbReference type="SAM" id="Phobius"/>
    </source>
</evidence>
<feature type="transmembrane region" description="Helical" evidence="1">
    <location>
        <begin position="233"/>
        <end position="254"/>
    </location>
</feature>
<dbReference type="OrthoDB" id="9807744at2"/>
<feature type="transmembrane region" description="Helical" evidence="1">
    <location>
        <begin position="201"/>
        <end position="221"/>
    </location>
</feature>
<comment type="caution">
    <text evidence="3">The sequence shown here is derived from an EMBL/GenBank/DDBJ whole genome shotgun (WGS) entry which is preliminary data.</text>
</comment>
<dbReference type="Proteomes" id="UP000239297">
    <property type="component" value="Unassembled WGS sequence"/>
</dbReference>
<evidence type="ECO:0000313" key="4">
    <source>
        <dbReference type="Proteomes" id="UP000239297"/>
    </source>
</evidence>
<feature type="domain" description="DUF418" evidence="2">
    <location>
        <begin position="229"/>
        <end position="376"/>
    </location>
</feature>
<sequence length="389" mass="39849">MSDSMTAGSRVAQVDALRGFALLGILMVNVWFFADSSHLTGGRDPSTASPVDLGIRFAVATFFEGKFYLLFSLLFGYGSVVLAAAAGEDRTRLMTRRLIFLGVLGVAHGLTLFYGDILLTYALAGTILVAAGPAGPRARLGLAVGITLGMALLLVAVAVLLPVGGPAAGDLPAMPISPTATPAEALAANAATYGVVLPSVVFFQGPLALAAFFAGSALAMLGVLRPAVPPRSILWRVVVLALPLGLAGAAYAAYLDVWGGGSAARVLATALSVVTSPLVTVGYAAALLLVLGSRAGRVVTAVLAPTGRLSLSNYVAQSVVLCLVFTGYGLGLMDRLPPAVVVVVVVVLFAGQAAASSLLLSRYWTGPLEWTLRHIVRRVPRKGSGPDGA</sequence>
<feature type="transmembrane region" description="Helical" evidence="1">
    <location>
        <begin position="16"/>
        <end position="34"/>
    </location>
</feature>
<feature type="transmembrane region" description="Helical" evidence="1">
    <location>
        <begin position="339"/>
        <end position="360"/>
    </location>
</feature>
<name>A0A2S5IVI4_9MICC</name>
<feature type="transmembrane region" description="Helical" evidence="1">
    <location>
        <begin position="311"/>
        <end position="333"/>
    </location>
</feature>
<reference evidence="3 4" key="1">
    <citation type="journal article" date="2014" name="Int. J. Syst. Evol. Microbiol.">
        <title>Arthrobacter pityocampae sp. nov., isolated from Thaumetopoea pityocampa (Lep., Thaumetopoeidae).</title>
        <authorList>
            <person name="Ince I.A."/>
            <person name="Demirbag Z."/>
            <person name="Kati H."/>
        </authorList>
    </citation>
    <scope>NUCLEOTIDE SEQUENCE [LARGE SCALE GENOMIC DNA]</scope>
    <source>
        <strain evidence="3 4">Tp2</strain>
    </source>
</reference>
<keyword evidence="1" id="KW-1133">Transmembrane helix</keyword>
<protein>
    <submittedName>
        <fullName evidence="3">DUF418 domain-containing protein</fullName>
    </submittedName>
</protein>
<organism evidence="3 4">
    <name type="scientific">Arthrobacter pityocampae</name>
    <dbReference type="NCBI Taxonomy" id="547334"/>
    <lineage>
        <taxon>Bacteria</taxon>
        <taxon>Bacillati</taxon>
        <taxon>Actinomycetota</taxon>
        <taxon>Actinomycetes</taxon>
        <taxon>Micrococcales</taxon>
        <taxon>Micrococcaceae</taxon>
        <taxon>Arthrobacter</taxon>
    </lineage>
</organism>
<dbReference type="InterPro" id="IPR052529">
    <property type="entry name" value="Bact_Transport_Assoc"/>
</dbReference>
<dbReference type="RefSeq" id="WP_104121981.1">
    <property type="nucleotide sequence ID" value="NZ_PRKW01000005.1"/>
</dbReference>
<evidence type="ECO:0000259" key="2">
    <source>
        <dbReference type="Pfam" id="PF04235"/>
    </source>
</evidence>
<feature type="transmembrane region" description="Helical" evidence="1">
    <location>
        <begin position="266"/>
        <end position="291"/>
    </location>
</feature>
<dbReference type="EMBL" id="PRKW01000005">
    <property type="protein sequence ID" value="PPB48578.1"/>
    <property type="molecule type" value="Genomic_DNA"/>
</dbReference>
<feature type="transmembrane region" description="Helical" evidence="1">
    <location>
        <begin position="142"/>
        <end position="164"/>
    </location>
</feature>
<feature type="transmembrane region" description="Helical" evidence="1">
    <location>
        <begin position="67"/>
        <end position="86"/>
    </location>
</feature>
<dbReference type="AlphaFoldDB" id="A0A2S5IVI4"/>